<dbReference type="PANTHER" id="PTHR48053:SF126">
    <property type="entry name" value="MDIS1-INTERACTING RECEPTOR LIKE KINASE 2-LIKE ISOFORM X1"/>
    <property type="match status" value="1"/>
</dbReference>
<dbReference type="Proteomes" id="UP001153069">
    <property type="component" value="Unassembled WGS sequence"/>
</dbReference>
<dbReference type="Gene3D" id="3.80.10.10">
    <property type="entry name" value="Ribonuclease Inhibitor"/>
    <property type="match status" value="1"/>
</dbReference>
<keyword evidence="4" id="KW-0472">Membrane</keyword>
<evidence type="ECO:0000256" key="4">
    <source>
        <dbReference type="SAM" id="Phobius"/>
    </source>
</evidence>
<feature type="compositionally biased region" description="Basic and acidic residues" evidence="3">
    <location>
        <begin position="11"/>
        <end position="32"/>
    </location>
</feature>
<evidence type="ECO:0000313" key="5">
    <source>
        <dbReference type="EMBL" id="CAB9502357.1"/>
    </source>
</evidence>
<comment type="caution">
    <text evidence="5">The sequence shown here is derived from an EMBL/GenBank/DDBJ whole genome shotgun (WGS) entry which is preliminary data.</text>
</comment>
<reference evidence="5" key="1">
    <citation type="submission" date="2020-06" db="EMBL/GenBank/DDBJ databases">
        <authorList>
            <consortium name="Plant Systems Biology data submission"/>
        </authorList>
    </citation>
    <scope>NUCLEOTIDE SEQUENCE</scope>
    <source>
        <strain evidence="5">D6</strain>
    </source>
</reference>
<dbReference type="OrthoDB" id="205182at2759"/>
<feature type="region of interest" description="Disordered" evidence="3">
    <location>
        <begin position="1"/>
        <end position="32"/>
    </location>
</feature>
<keyword evidence="4" id="KW-1133">Transmembrane helix</keyword>
<evidence type="ECO:0000256" key="2">
    <source>
        <dbReference type="ARBA" id="ARBA00022729"/>
    </source>
</evidence>
<comment type="subcellular location">
    <subcellularLocation>
        <location evidence="1">Membrane</location>
        <topology evidence="1">Single-pass membrane protein</topology>
    </subcellularLocation>
</comment>
<dbReference type="InterPro" id="IPR001611">
    <property type="entry name" value="Leu-rich_rpt"/>
</dbReference>
<organism evidence="5 6">
    <name type="scientific">Seminavis robusta</name>
    <dbReference type="NCBI Taxonomy" id="568900"/>
    <lineage>
        <taxon>Eukaryota</taxon>
        <taxon>Sar</taxon>
        <taxon>Stramenopiles</taxon>
        <taxon>Ochrophyta</taxon>
        <taxon>Bacillariophyta</taxon>
        <taxon>Bacillariophyceae</taxon>
        <taxon>Bacillariophycidae</taxon>
        <taxon>Naviculales</taxon>
        <taxon>Naviculaceae</taxon>
        <taxon>Seminavis</taxon>
    </lineage>
</organism>
<evidence type="ECO:0000256" key="1">
    <source>
        <dbReference type="ARBA" id="ARBA00004167"/>
    </source>
</evidence>
<evidence type="ECO:0000313" key="6">
    <source>
        <dbReference type="Proteomes" id="UP001153069"/>
    </source>
</evidence>
<keyword evidence="2" id="KW-0732">Signal</keyword>
<keyword evidence="4" id="KW-0812">Transmembrane</keyword>
<gene>
    <name evidence="5" type="ORF">SEMRO_134_G063420.1</name>
</gene>
<dbReference type="InterPro" id="IPR032675">
    <property type="entry name" value="LRR_dom_sf"/>
</dbReference>
<accession>A0A9N8DGK2</accession>
<dbReference type="GO" id="GO:0016020">
    <property type="term" value="C:membrane"/>
    <property type="evidence" value="ECO:0007669"/>
    <property type="project" value="UniProtKB-SubCell"/>
</dbReference>
<dbReference type="AlphaFoldDB" id="A0A9N8DGK2"/>
<name>A0A9N8DGK2_9STRA</name>
<dbReference type="PANTHER" id="PTHR48053">
    <property type="entry name" value="LEUCINE RICH REPEAT FAMILY PROTEIN, EXPRESSED"/>
    <property type="match status" value="1"/>
</dbReference>
<dbReference type="InterPro" id="IPR051716">
    <property type="entry name" value="Plant_RL_S/T_kinase"/>
</dbReference>
<evidence type="ECO:0000256" key="3">
    <source>
        <dbReference type="SAM" id="MobiDB-lite"/>
    </source>
</evidence>
<keyword evidence="6" id="KW-1185">Reference proteome</keyword>
<dbReference type="EMBL" id="CAICTM010000133">
    <property type="protein sequence ID" value="CAB9502357.1"/>
    <property type="molecule type" value="Genomic_DNA"/>
</dbReference>
<sequence length="612" mass="66174">MSSNDDSDGYCENHSEIHETNDEGMARANKAEITENMDSMVPSMNDDMKKGLSVFEEDLEAKNRVAARGAPAKALKRGTDEENSTVAIGKGQPKAAKALISAQEDVVLRDLTLTETDNKKILTAEEGSGSPFDPNGDIMPIPTQLRRQNADVEALPGAYAAGTPGLPITRQVELQLSLVGAAARAQSEENVNQASFHGTDSKSSGLSCAPSSTANLAVANLVTEINISQLPAAEPDVGEMDEIRRERRNTTNKYLLAGTLVGIFILVVIGIILAVVFARPTDDDSIDLSLSYSDQNGRLTKEEYMSSLLPDETVAKIDIDAVKTNATDTTPQTKAFLWSLNDPNFESYEGWQLVQRFALVCFFYSTGGDTSCVELNHAWMANNSLTGPLPLEFFLLTSLRSIDLTDNPGLTGTISSKIELTGQLPSEIGLNTNPSIVGFWGNALTGTIPTELGQLTSNFLDLSGNQLTGLLPSELGNLLRNLVTFSQKYVDIMEELIPGIDRKFVLDIILQAALENSNNAILLGNNQLSGTIPTELGNFDDVQVVSLTRNALTGTIPTELDAFIAIQFSDRNNPSGGGLIDCSKWIIAGFENMVKWPQWKSSRFSLLIGKME</sequence>
<dbReference type="SUPFAM" id="SSF52058">
    <property type="entry name" value="L domain-like"/>
    <property type="match status" value="1"/>
</dbReference>
<feature type="transmembrane region" description="Helical" evidence="4">
    <location>
        <begin position="254"/>
        <end position="278"/>
    </location>
</feature>
<dbReference type="Pfam" id="PF00560">
    <property type="entry name" value="LRR_1"/>
    <property type="match status" value="1"/>
</dbReference>
<proteinExistence type="predicted"/>
<protein>
    <submittedName>
        <fullName evidence="5">Leucine Rich Repeat</fullName>
    </submittedName>
</protein>